<organism evidence="11 12">
    <name type="scientific">Vitreoscilla massiliensis</name>
    <dbReference type="NCBI Taxonomy" id="1689272"/>
    <lineage>
        <taxon>Bacteria</taxon>
        <taxon>Pseudomonadati</taxon>
        <taxon>Pseudomonadota</taxon>
        <taxon>Betaproteobacteria</taxon>
        <taxon>Neisseriales</taxon>
        <taxon>Neisseriaceae</taxon>
        <taxon>Vitreoscilla</taxon>
    </lineage>
</organism>
<dbReference type="SUPFAM" id="SSF161098">
    <property type="entry name" value="MetI-like"/>
    <property type="match status" value="1"/>
</dbReference>
<sequence>MTPERADILISSFWPMVVATLQYTIPLALASFAIGLIIAVVTAVVRVMPRDAAWKKVLYAIARVYVSMIRGTPMLVQIFIIFYGLPAVGVTLDPFPTAIIAFALNVGAYASEIIRAAIESVERGQWEAGYSGGMSYFQVLRYIVLPQAMPVSVPPLSNTFISLVKDTSLASLVLVTELFRVAQAVAARTYEFLLVYAEAALIYWIVCLILGLGQERLEQYFNRYRNRH</sequence>
<dbReference type="PROSITE" id="PS50928">
    <property type="entry name" value="ABC_TM1"/>
    <property type="match status" value="1"/>
</dbReference>
<evidence type="ECO:0000256" key="2">
    <source>
        <dbReference type="ARBA" id="ARBA00010072"/>
    </source>
</evidence>
<feature type="transmembrane region" description="Helical" evidence="9">
    <location>
        <begin position="23"/>
        <end position="45"/>
    </location>
</feature>
<gene>
    <name evidence="11" type="ORF">LVJ82_14880</name>
</gene>
<evidence type="ECO:0000259" key="10">
    <source>
        <dbReference type="PROSITE" id="PS50928"/>
    </source>
</evidence>
<dbReference type="InterPro" id="IPR000515">
    <property type="entry name" value="MetI-like"/>
</dbReference>
<feature type="transmembrane region" description="Helical" evidence="9">
    <location>
        <begin position="95"/>
        <end position="114"/>
    </location>
</feature>
<feature type="transmembrane region" description="Helical" evidence="9">
    <location>
        <begin position="57"/>
        <end position="83"/>
    </location>
</feature>
<proteinExistence type="inferred from homology"/>
<keyword evidence="4" id="KW-1003">Cell membrane</keyword>
<dbReference type="Proteomes" id="UP000832011">
    <property type="component" value="Chromosome"/>
</dbReference>
<evidence type="ECO:0000256" key="8">
    <source>
        <dbReference type="ARBA" id="ARBA00023136"/>
    </source>
</evidence>
<evidence type="ECO:0000256" key="6">
    <source>
        <dbReference type="ARBA" id="ARBA00022970"/>
    </source>
</evidence>
<name>A0ABY4ECY4_9NEIS</name>
<evidence type="ECO:0000256" key="7">
    <source>
        <dbReference type="ARBA" id="ARBA00022989"/>
    </source>
</evidence>
<feature type="transmembrane region" description="Helical" evidence="9">
    <location>
        <begin position="193"/>
        <end position="213"/>
    </location>
</feature>
<evidence type="ECO:0000256" key="4">
    <source>
        <dbReference type="ARBA" id="ARBA00022475"/>
    </source>
</evidence>
<reference evidence="11 12" key="1">
    <citation type="journal article" date="2022" name="Res Sq">
        <title>Evolution of multicellular longitudinally dividing oral cavity symbionts (Neisseriaceae).</title>
        <authorList>
            <person name="Nyongesa S."/>
            <person name="Weber P."/>
            <person name="Bernet E."/>
            <person name="Pullido F."/>
            <person name="Nieckarz M."/>
            <person name="Delaby M."/>
            <person name="Nieves C."/>
            <person name="Viehboeck T."/>
            <person name="Krause N."/>
            <person name="Rivera-Millot A."/>
            <person name="Nakamura A."/>
            <person name="Vischer N."/>
            <person name="VanNieuwenhze M."/>
            <person name="Brun Y."/>
            <person name="Cava F."/>
            <person name="Bulgheresi S."/>
            <person name="Veyrier F."/>
        </authorList>
    </citation>
    <scope>NUCLEOTIDE SEQUENCE [LARGE SCALE GENOMIC DNA]</scope>
    <source>
        <strain evidence="11 12">SN4</strain>
    </source>
</reference>
<evidence type="ECO:0000256" key="3">
    <source>
        <dbReference type="ARBA" id="ARBA00022448"/>
    </source>
</evidence>
<comment type="subcellular location">
    <subcellularLocation>
        <location evidence="1">Cell inner membrane</location>
        <topology evidence="1">Multi-pass membrane protein</topology>
    </subcellularLocation>
    <subcellularLocation>
        <location evidence="9">Cell membrane</location>
        <topology evidence="9">Multi-pass membrane protein</topology>
    </subcellularLocation>
</comment>
<keyword evidence="12" id="KW-1185">Reference proteome</keyword>
<feature type="domain" description="ABC transmembrane type-1" evidence="10">
    <location>
        <begin position="21"/>
        <end position="214"/>
    </location>
</feature>
<dbReference type="InterPro" id="IPR043429">
    <property type="entry name" value="ArtM/GltK/GlnP/TcyL/YhdX-like"/>
</dbReference>
<dbReference type="InterPro" id="IPR035906">
    <property type="entry name" value="MetI-like_sf"/>
</dbReference>
<dbReference type="CDD" id="cd06261">
    <property type="entry name" value="TM_PBP2"/>
    <property type="match status" value="1"/>
</dbReference>
<dbReference type="Gene3D" id="1.10.3720.10">
    <property type="entry name" value="MetI-like"/>
    <property type="match status" value="1"/>
</dbReference>
<dbReference type="InterPro" id="IPR010065">
    <property type="entry name" value="AA_ABC_transptr_permease_3TM"/>
</dbReference>
<dbReference type="PANTHER" id="PTHR30614:SF0">
    <property type="entry name" value="L-CYSTINE TRANSPORT SYSTEM PERMEASE PROTEIN TCYL"/>
    <property type="match status" value="1"/>
</dbReference>
<evidence type="ECO:0000256" key="9">
    <source>
        <dbReference type="RuleBase" id="RU363032"/>
    </source>
</evidence>
<dbReference type="Pfam" id="PF00528">
    <property type="entry name" value="BPD_transp_1"/>
    <property type="match status" value="1"/>
</dbReference>
<dbReference type="NCBIfam" id="TIGR01726">
    <property type="entry name" value="HEQRo_perm_3TM"/>
    <property type="match status" value="1"/>
</dbReference>
<dbReference type="EMBL" id="CP091511">
    <property type="protein sequence ID" value="UOO91287.1"/>
    <property type="molecule type" value="Genomic_DNA"/>
</dbReference>
<dbReference type="PANTHER" id="PTHR30614">
    <property type="entry name" value="MEMBRANE COMPONENT OF AMINO ACID ABC TRANSPORTER"/>
    <property type="match status" value="1"/>
</dbReference>
<keyword evidence="6" id="KW-0029">Amino-acid transport</keyword>
<evidence type="ECO:0000313" key="11">
    <source>
        <dbReference type="EMBL" id="UOO91287.1"/>
    </source>
</evidence>
<comment type="similarity">
    <text evidence="2">Belongs to the binding-protein-dependent transport system permease family. HisMQ subfamily.</text>
</comment>
<evidence type="ECO:0000313" key="12">
    <source>
        <dbReference type="Proteomes" id="UP000832011"/>
    </source>
</evidence>
<keyword evidence="8 9" id="KW-0472">Membrane</keyword>
<keyword evidence="3 9" id="KW-0813">Transport</keyword>
<protein>
    <submittedName>
        <fullName evidence="11">Amino acid ABC transporter permease</fullName>
    </submittedName>
</protein>
<accession>A0ABY4ECY4</accession>
<evidence type="ECO:0000256" key="5">
    <source>
        <dbReference type="ARBA" id="ARBA00022692"/>
    </source>
</evidence>
<keyword evidence="5 9" id="KW-0812">Transmembrane</keyword>
<keyword evidence="7 9" id="KW-1133">Transmembrane helix</keyword>
<evidence type="ECO:0000256" key="1">
    <source>
        <dbReference type="ARBA" id="ARBA00004429"/>
    </source>
</evidence>